<keyword evidence="3" id="KW-1185">Reference proteome</keyword>
<dbReference type="AlphaFoldDB" id="A0A3N0DSL3"/>
<dbReference type="RefSeq" id="WP_123233100.1">
    <property type="nucleotide sequence ID" value="NZ_RJSG01000002.1"/>
</dbReference>
<evidence type="ECO:0000313" key="2">
    <source>
        <dbReference type="EMBL" id="RNL78599.1"/>
    </source>
</evidence>
<gene>
    <name evidence="2" type="ORF">EFL95_05795</name>
</gene>
<organism evidence="2 3">
    <name type="scientific">Nocardioides marmorisolisilvae</name>
    <dbReference type="NCBI Taxonomy" id="1542737"/>
    <lineage>
        <taxon>Bacteria</taxon>
        <taxon>Bacillati</taxon>
        <taxon>Actinomycetota</taxon>
        <taxon>Actinomycetes</taxon>
        <taxon>Propionibacteriales</taxon>
        <taxon>Nocardioidaceae</taxon>
        <taxon>Nocardioides</taxon>
    </lineage>
</organism>
<protein>
    <recommendedName>
        <fullName evidence="4">Sensor domain-containing protein</fullName>
    </recommendedName>
</protein>
<accession>A0A3N0DSL3</accession>
<feature type="chain" id="PRO_5018235102" description="Sensor domain-containing protein" evidence="1">
    <location>
        <begin position="23"/>
        <end position="252"/>
    </location>
</feature>
<proteinExistence type="predicted"/>
<name>A0A3N0DSL3_9ACTN</name>
<keyword evidence="1" id="KW-0732">Signal</keyword>
<reference evidence="2 3" key="1">
    <citation type="submission" date="2018-11" db="EMBL/GenBank/DDBJ databases">
        <authorList>
            <person name="Li F."/>
        </authorList>
    </citation>
    <scope>NUCLEOTIDE SEQUENCE [LARGE SCALE GENOMIC DNA]</scope>
    <source>
        <strain evidence="2 3">KIS18-7</strain>
    </source>
</reference>
<feature type="signal peptide" evidence="1">
    <location>
        <begin position="1"/>
        <end position="22"/>
    </location>
</feature>
<dbReference type="PROSITE" id="PS51257">
    <property type="entry name" value="PROKAR_LIPOPROTEIN"/>
    <property type="match status" value="1"/>
</dbReference>
<evidence type="ECO:0000256" key="1">
    <source>
        <dbReference type="SAM" id="SignalP"/>
    </source>
</evidence>
<sequence>MRLIAAVAAGLLVLAGCGGSPAHSPGSAPSTTAARSLGEDAVREALLTPEVIGTDFVARYSPSNPGLNVNDRGPGCLKPLDAITWESVPVREQQVVISAGSNHDYPIIRSSVATFGTEREAAVAVPAFRKALASCTRVDADVDSLRWVLEVRQDDKRLGGAVDDELNVSATGYLRSRAARLTISMTSNVVRVGNNVTLTTVVSGDRSVDDKAAAVCTAAVERLKAVVGGKPVPGTSLGFERWDPDAAPGQAA</sequence>
<dbReference type="EMBL" id="RJSG01000002">
    <property type="protein sequence ID" value="RNL78599.1"/>
    <property type="molecule type" value="Genomic_DNA"/>
</dbReference>
<dbReference type="Proteomes" id="UP000277094">
    <property type="component" value="Unassembled WGS sequence"/>
</dbReference>
<evidence type="ECO:0008006" key="4">
    <source>
        <dbReference type="Google" id="ProtNLM"/>
    </source>
</evidence>
<comment type="caution">
    <text evidence="2">The sequence shown here is derived from an EMBL/GenBank/DDBJ whole genome shotgun (WGS) entry which is preliminary data.</text>
</comment>
<evidence type="ECO:0000313" key="3">
    <source>
        <dbReference type="Proteomes" id="UP000277094"/>
    </source>
</evidence>